<gene>
    <name evidence="8" type="ORF">EHS25_007534</name>
</gene>
<protein>
    <recommendedName>
        <fullName evidence="10">Major facilitator superfamily (MFS) profile domain-containing protein</fullName>
    </recommendedName>
</protein>
<evidence type="ECO:0000256" key="5">
    <source>
        <dbReference type="ARBA" id="ARBA00023136"/>
    </source>
</evidence>
<feature type="transmembrane region" description="Helical" evidence="7">
    <location>
        <begin position="149"/>
        <end position="169"/>
    </location>
</feature>
<keyword evidence="2" id="KW-0813">Transport</keyword>
<feature type="transmembrane region" description="Helical" evidence="7">
    <location>
        <begin position="254"/>
        <end position="274"/>
    </location>
</feature>
<feature type="transmembrane region" description="Helical" evidence="7">
    <location>
        <begin position="374"/>
        <end position="394"/>
    </location>
</feature>
<dbReference type="SUPFAM" id="SSF103473">
    <property type="entry name" value="MFS general substrate transporter"/>
    <property type="match status" value="1"/>
</dbReference>
<dbReference type="InterPro" id="IPR036259">
    <property type="entry name" value="MFS_trans_sf"/>
</dbReference>
<evidence type="ECO:0000256" key="4">
    <source>
        <dbReference type="ARBA" id="ARBA00022989"/>
    </source>
</evidence>
<keyword evidence="4 7" id="KW-1133">Transmembrane helix</keyword>
<accession>A0A427YQ11</accession>
<feature type="transmembrane region" description="Helical" evidence="7">
    <location>
        <begin position="214"/>
        <end position="234"/>
    </location>
</feature>
<dbReference type="GO" id="GO:0016020">
    <property type="term" value="C:membrane"/>
    <property type="evidence" value="ECO:0007669"/>
    <property type="project" value="UniProtKB-SubCell"/>
</dbReference>
<dbReference type="Gene3D" id="1.20.1250.20">
    <property type="entry name" value="MFS general substrate transporter like domains"/>
    <property type="match status" value="2"/>
</dbReference>
<dbReference type="AlphaFoldDB" id="A0A427YQ11"/>
<dbReference type="PANTHER" id="PTHR43791">
    <property type="entry name" value="PERMEASE-RELATED"/>
    <property type="match status" value="1"/>
</dbReference>
<feature type="transmembrane region" description="Helical" evidence="7">
    <location>
        <begin position="317"/>
        <end position="336"/>
    </location>
</feature>
<keyword evidence="9" id="KW-1185">Reference proteome</keyword>
<organism evidence="8 9">
    <name type="scientific">Saitozyma podzolica</name>
    <dbReference type="NCBI Taxonomy" id="1890683"/>
    <lineage>
        <taxon>Eukaryota</taxon>
        <taxon>Fungi</taxon>
        <taxon>Dikarya</taxon>
        <taxon>Basidiomycota</taxon>
        <taxon>Agaricomycotina</taxon>
        <taxon>Tremellomycetes</taxon>
        <taxon>Tremellales</taxon>
        <taxon>Trimorphomycetaceae</taxon>
        <taxon>Saitozyma</taxon>
    </lineage>
</organism>
<dbReference type="InterPro" id="IPR011701">
    <property type="entry name" value="MFS"/>
</dbReference>
<comment type="caution">
    <text evidence="8">The sequence shown here is derived from an EMBL/GenBank/DDBJ whole genome shotgun (WGS) entry which is preliminary data.</text>
</comment>
<evidence type="ECO:0008006" key="10">
    <source>
        <dbReference type="Google" id="ProtNLM"/>
    </source>
</evidence>
<evidence type="ECO:0000313" key="9">
    <source>
        <dbReference type="Proteomes" id="UP000279259"/>
    </source>
</evidence>
<dbReference type="GO" id="GO:0022857">
    <property type="term" value="F:transmembrane transporter activity"/>
    <property type="evidence" value="ECO:0007669"/>
    <property type="project" value="InterPro"/>
</dbReference>
<proteinExistence type="predicted"/>
<keyword evidence="3 7" id="KW-0812">Transmembrane</keyword>
<evidence type="ECO:0000256" key="7">
    <source>
        <dbReference type="SAM" id="Phobius"/>
    </source>
</evidence>
<comment type="subcellular location">
    <subcellularLocation>
        <location evidence="1">Membrane</location>
        <topology evidence="1">Multi-pass membrane protein</topology>
    </subcellularLocation>
</comment>
<feature type="transmembrane region" description="Helical" evidence="7">
    <location>
        <begin position="121"/>
        <end position="143"/>
    </location>
</feature>
<feature type="transmembrane region" description="Helical" evidence="7">
    <location>
        <begin position="342"/>
        <end position="362"/>
    </location>
</feature>
<feature type="transmembrane region" description="Helical" evidence="7">
    <location>
        <begin position="97"/>
        <end position="114"/>
    </location>
</feature>
<dbReference type="Proteomes" id="UP000279259">
    <property type="component" value="Unassembled WGS sequence"/>
</dbReference>
<feature type="transmembrane region" description="Helical" evidence="7">
    <location>
        <begin position="406"/>
        <end position="427"/>
    </location>
</feature>
<evidence type="ECO:0000313" key="8">
    <source>
        <dbReference type="EMBL" id="RSH93181.1"/>
    </source>
</evidence>
<dbReference type="Pfam" id="PF07690">
    <property type="entry name" value="MFS_1"/>
    <property type="match status" value="1"/>
</dbReference>
<feature type="transmembrane region" description="Helical" evidence="7">
    <location>
        <begin position="286"/>
        <end position="305"/>
    </location>
</feature>
<feature type="transmembrane region" description="Helical" evidence="7">
    <location>
        <begin position="181"/>
        <end position="202"/>
    </location>
</feature>
<feature type="transmembrane region" description="Helical" evidence="7">
    <location>
        <begin position="47"/>
        <end position="64"/>
    </location>
</feature>
<dbReference type="FunFam" id="1.20.1250.20:FF:000013">
    <property type="entry name" value="MFS general substrate transporter"/>
    <property type="match status" value="1"/>
</dbReference>
<reference evidence="8 9" key="1">
    <citation type="submission" date="2018-11" db="EMBL/GenBank/DDBJ databases">
        <title>Genome sequence of Saitozyma podzolica DSM 27192.</title>
        <authorList>
            <person name="Aliyu H."/>
            <person name="Gorte O."/>
            <person name="Ochsenreither K."/>
        </authorList>
    </citation>
    <scope>NUCLEOTIDE SEQUENCE [LARGE SCALE GENOMIC DNA]</scope>
    <source>
        <strain evidence="8 9">DSM 27192</strain>
    </source>
</reference>
<dbReference type="OrthoDB" id="2985014at2759"/>
<feature type="region of interest" description="Disordered" evidence="6">
    <location>
        <begin position="1"/>
        <end position="31"/>
    </location>
</feature>
<keyword evidence="5 7" id="KW-0472">Membrane</keyword>
<evidence type="ECO:0000256" key="2">
    <source>
        <dbReference type="ARBA" id="ARBA00022448"/>
    </source>
</evidence>
<evidence type="ECO:0000256" key="3">
    <source>
        <dbReference type="ARBA" id="ARBA00022692"/>
    </source>
</evidence>
<name>A0A427YQ11_9TREE</name>
<sequence>MSVSNNLDPEKYLAPSGHVKSKADEGDTTPPIEEFDAKFEKRLIRKLDLLIMPAACFLYLFSSLDKGNLGNAKTLGMIGASGIGADPTGSRYALLNALYFIGYVNWMIPTTLFAKRTKVNLVIGCSGIWWGIAAASTAAVNSYGTAMAARYFVGFGEAGFGPVIPFYLARWYTERDLALRMSIFLFSGPLAGVINGLVSYGVSFIKGSLAPWRLLFIIEGCPAILAGIFALSILPGDVTTTRWLTDKERACAAMSYQCVMTVGAALGAFLPTLVSDVGYTGAIAQVYTLPPYAAAAVCMLVVCWVSDRYQRRGPGMIAGFAFMTLGFAMLLGLSPSQKAGRYASLVFCEVGQFICIPLNLTWAAENAGNESRKAVSLPLVITLGQALAIASGYLFPAKDSPTYRMGSGVCMGLCIWGMIISVIYTILLRRENARRDMVEGPAAGAVPDTATYADKAVGFRYVW</sequence>
<evidence type="ECO:0000256" key="6">
    <source>
        <dbReference type="SAM" id="MobiDB-lite"/>
    </source>
</evidence>
<dbReference type="PANTHER" id="PTHR43791:SF36">
    <property type="entry name" value="TRANSPORTER, PUTATIVE (AFU_ORTHOLOGUE AFUA_6G08340)-RELATED"/>
    <property type="match status" value="1"/>
</dbReference>
<dbReference type="EMBL" id="RSCD01000004">
    <property type="protein sequence ID" value="RSH93181.1"/>
    <property type="molecule type" value="Genomic_DNA"/>
</dbReference>
<evidence type="ECO:0000256" key="1">
    <source>
        <dbReference type="ARBA" id="ARBA00004141"/>
    </source>
</evidence>